<sequence length="146" mass="15858">MPLFHKSPSQPPKPGTQSHGLAQTPHGITTTGFGRVQSHLTFPALILITPLDEEDDASDFVPATHADLVDAQKDGAWRAEGIPQATPLPRVGGISRGWWVRKGVLMKGFGRVVRVLEDVSVAWVDGSGGEGTSKEEIEEEINELWR</sequence>
<dbReference type="RefSeq" id="XP_070902696.1">
    <property type="nucleotide sequence ID" value="XM_071044670.1"/>
</dbReference>
<feature type="compositionally biased region" description="Polar residues" evidence="1">
    <location>
        <begin position="15"/>
        <end position="32"/>
    </location>
</feature>
<keyword evidence="3" id="KW-1185">Reference proteome</keyword>
<feature type="region of interest" description="Disordered" evidence="1">
    <location>
        <begin position="1"/>
        <end position="32"/>
    </location>
</feature>
<dbReference type="Proteomes" id="UP001610444">
    <property type="component" value="Unassembled WGS sequence"/>
</dbReference>
<proteinExistence type="predicted"/>
<dbReference type="EMBL" id="JBFXLR010000007">
    <property type="protein sequence ID" value="KAL2856832.1"/>
    <property type="molecule type" value="Genomic_DNA"/>
</dbReference>
<evidence type="ECO:0000313" key="3">
    <source>
        <dbReference type="Proteomes" id="UP001610444"/>
    </source>
</evidence>
<organism evidence="2 3">
    <name type="scientific">Aspergillus pseudodeflectus</name>
    <dbReference type="NCBI Taxonomy" id="176178"/>
    <lineage>
        <taxon>Eukaryota</taxon>
        <taxon>Fungi</taxon>
        <taxon>Dikarya</taxon>
        <taxon>Ascomycota</taxon>
        <taxon>Pezizomycotina</taxon>
        <taxon>Eurotiomycetes</taxon>
        <taxon>Eurotiomycetidae</taxon>
        <taxon>Eurotiales</taxon>
        <taxon>Aspergillaceae</taxon>
        <taxon>Aspergillus</taxon>
        <taxon>Aspergillus subgen. Nidulantes</taxon>
    </lineage>
</organism>
<reference evidence="2 3" key="1">
    <citation type="submission" date="2024-07" db="EMBL/GenBank/DDBJ databases">
        <title>Section-level genome sequencing and comparative genomics of Aspergillus sections Usti and Cavernicolus.</title>
        <authorList>
            <consortium name="Lawrence Berkeley National Laboratory"/>
            <person name="Nybo J.L."/>
            <person name="Vesth T.C."/>
            <person name="Theobald S."/>
            <person name="Frisvad J.C."/>
            <person name="Larsen T.O."/>
            <person name="Kjaerboelling I."/>
            <person name="Rothschild-Mancinelli K."/>
            <person name="Lyhne E.K."/>
            <person name="Kogle M.E."/>
            <person name="Barry K."/>
            <person name="Clum A."/>
            <person name="Na H."/>
            <person name="Ledsgaard L."/>
            <person name="Lin J."/>
            <person name="Lipzen A."/>
            <person name="Kuo A."/>
            <person name="Riley R."/>
            <person name="Mondo S."/>
            <person name="LaButti K."/>
            <person name="Haridas S."/>
            <person name="Pangalinan J."/>
            <person name="Salamov A.A."/>
            <person name="Simmons B.A."/>
            <person name="Magnuson J.K."/>
            <person name="Chen J."/>
            <person name="Drula E."/>
            <person name="Henrissat B."/>
            <person name="Wiebenga A."/>
            <person name="Lubbers R.J."/>
            <person name="Gomes A.C."/>
            <person name="Macurrencykelacurrency M.R."/>
            <person name="Stajich J."/>
            <person name="Grigoriev I.V."/>
            <person name="Mortensen U.H."/>
            <person name="De vries R.P."/>
            <person name="Baker S.E."/>
            <person name="Andersen M.R."/>
        </authorList>
    </citation>
    <scope>NUCLEOTIDE SEQUENCE [LARGE SCALE GENOMIC DNA]</scope>
    <source>
        <strain evidence="2 3">CBS 756.74</strain>
    </source>
</reference>
<accession>A0ABR4KXM5</accession>
<protein>
    <submittedName>
        <fullName evidence="2">Uncharacterized protein</fullName>
    </submittedName>
</protein>
<gene>
    <name evidence="2" type="ORF">BJX68DRAFT_263365</name>
</gene>
<name>A0ABR4KXM5_9EURO</name>
<evidence type="ECO:0000256" key="1">
    <source>
        <dbReference type="SAM" id="MobiDB-lite"/>
    </source>
</evidence>
<dbReference type="GeneID" id="98159834"/>
<evidence type="ECO:0000313" key="2">
    <source>
        <dbReference type="EMBL" id="KAL2856832.1"/>
    </source>
</evidence>
<comment type="caution">
    <text evidence="2">The sequence shown here is derived from an EMBL/GenBank/DDBJ whole genome shotgun (WGS) entry which is preliminary data.</text>
</comment>